<reference evidence="2" key="1">
    <citation type="submission" date="2013-10" db="EMBL/GenBank/DDBJ databases">
        <title>Genomic analysis of the causative agents of coccidiosis in chickens.</title>
        <authorList>
            <person name="Reid A.J."/>
            <person name="Blake D."/>
            <person name="Billington K."/>
            <person name="Browne H."/>
            <person name="Dunn M."/>
            <person name="Hung S."/>
            <person name="Kawahara F."/>
            <person name="Miranda-Saavedra D."/>
            <person name="Mourier T."/>
            <person name="Nagra H."/>
            <person name="Otto T.D."/>
            <person name="Rawlings N."/>
            <person name="Sanchez A."/>
            <person name="Sanders M."/>
            <person name="Subramaniam C."/>
            <person name="Tay Y."/>
            <person name="Dear P."/>
            <person name="Doerig C."/>
            <person name="Gruber A."/>
            <person name="Parkinson J."/>
            <person name="Shirley M."/>
            <person name="Wan K.L."/>
            <person name="Berriman M."/>
            <person name="Tomley F."/>
            <person name="Pain A."/>
        </authorList>
    </citation>
    <scope>NUCLEOTIDE SEQUENCE</scope>
    <source>
        <strain evidence="2">Houghton</strain>
    </source>
</reference>
<feature type="compositionally biased region" description="Polar residues" evidence="1">
    <location>
        <begin position="39"/>
        <end position="53"/>
    </location>
</feature>
<accession>U6GK57</accession>
<dbReference type="VEuPathDB" id="ToxoDB:EAH_00013140"/>
<feature type="region of interest" description="Disordered" evidence="1">
    <location>
        <begin position="36"/>
        <end position="60"/>
    </location>
</feature>
<proteinExistence type="predicted"/>
<dbReference type="Proteomes" id="UP000018050">
    <property type="component" value="Unassembled WGS sequence"/>
</dbReference>
<dbReference type="RefSeq" id="XP_013249999.1">
    <property type="nucleotide sequence ID" value="XM_013394545.1"/>
</dbReference>
<gene>
    <name evidence="2" type="ORF">EAH_00013140</name>
</gene>
<reference evidence="2" key="2">
    <citation type="submission" date="2013-10" db="EMBL/GenBank/DDBJ databases">
        <authorList>
            <person name="Aslett M."/>
        </authorList>
    </citation>
    <scope>NUCLEOTIDE SEQUENCE</scope>
    <source>
        <strain evidence="2">Houghton</strain>
    </source>
</reference>
<feature type="region of interest" description="Disordered" evidence="1">
    <location>
        <begin position="1"/>
        <end position="24"/>
    </location>
</feature>
<dbReference type="OMA" id="YMHWIDE"/>
<evidence type="ECO:0000313" key="3">
    <source>
        <dbReference type="Proteomes" id="UP000018050"/>
    </source>
</evidence>
<feature type="compositionally biased region" description="Polar residues" evidence="1">
    <location>
        <begin position="1"/>
        <end position="10"/>
    </location>
</feature>
<protein>
    <submittedName>
        <fullName evidence="2">Uncharacterized protein</fullName>
    </submittedName>
</protein>
<dbReference type="GeneID" id="25269384"/>
<organism evidence="2 3">
    <name type="scientific">Eimeria acervulina</name>
    <name type="common">Coccidian parasite</name>
    <dbReference type="NCBI Taxonomy" id="5801"/>
    <lineage>
        <taxon>Eukaryota</taxon>
        <taxon>Sar</taxon>
        <taxon>Alveolata</taxon>
        <taxon>Apicomplexa</taxon>
        <taxon>Conoidasida</taxon>
        <taxon>Coccidia</taxon>
        <taxon>Eucoccidiorida</taxon>
        <taxon>Eimeriorina</taxon>
        <taxon>Eimeriidae</taxon>
        <taxon>Eimeria</taxon>
    </lineage>
</organism>
<evidence type="ECO:0000256" key="1">
    <source>
        <dbReference type="SAM" id="MobiDB-lite"/>
    </source>
</evidence>
<sequence>MRVSDKTQQVESRRELRAATPAQEYEGTAFAFHGGGCLHSSTRNTNNPQQRNAPQEDDEAVESIGEYMHWIDEAEAYLEELHVEAFIERDGSHISLELMASLNNYGSIYLFASEKSVLVSEAVLAEKA</sequence>
<dbReference type="EMBL" id="HG671118">
    <property type="protein sequence ID" value="CDI79977.1"/>
    <property type="molecule type" value="Genomic_DNA"/>
</dbReference>
<evidence type="ECO:0000313" key="2">
    <source>
        <dbReference type="EMBL" id="CDI79977.1"/>
    </source>
</evidence>
<name>U6GK57_EIMAC</name>
<dbReference type="AlphaFoldDB" id="U6GK57"/>
<keyword evidence="3" id="KW-1185">Reference proteome</keyword>
<dbReference type="OrthoDB" id="10525772at2759"/>